<proteinExistence type="predicted"/>
<keyword evidence="3" id="KW-1185">Reference proteome</keyword>
<dbReference type="Proteomes" id="UP000054477">
    <property type="component" value="Unassembled WGS sequence"/>
</dbReference>
<dbReference type="EMBL" id="KN838583">
    <property type="protein sequence ID" value="KIK03191.1"/>
    <property type="molecule type" value="Genomic_DNA"/>
</dbReference>
<keyword evidence="1" id="KW-0732">Signal</keyword>
<dbReference type="AlphaFoldDB" id="A0A0C9XE60"/>
<evidence type="ECO:0000256" key="1">
    <source>
        <dbReference type="SAM" id="SignalP"/>
    </source>
</evidence>
<sequence length="94" mass="10824">MGRLILSHFVPWNPILNVLLSLPPTCYGRRMIGPMAYLSSSQDCLRPRMSLRILLDVLWNPWLRVPWPESSPILHVMPPPLSPQLRASEKLLQD</sequence>
<protein>
    <submittedName>
        <fullName evidence="2">Uncharacterized protein</fullName>
    </submittedName>
</protein>
<reference evidence="2 3" key="1">
    <citation type="submission" date="2014-04" db="EMBL/GenBank/DDBJ databases">
        <authorList>
            <consortium name="DOE Joint Genome Institute"/>
            <person name="Kuo A."/>
            <person name="Kohler A."/>
            <person name="Nagy L.G."/>
            <person name="Floudas D."/>
            <person name="Copeland A."/>
            <person name="Barry K.W."/>
            <person name="Cichocki N."/>
            <person name="Veneault-Fourrey C."/>
            <person name="LaButti K."/>
            <person name="Lindquist E.A."/>
            <person name="Lipzen A."/>
            <person name="Lundell T."/>
            <person name="Morin E."/>
            <person name="Murat C."/>
            <person name="Sun H."/>
            <person name="Tunlid A."/>
            <person name="Henrissat B."/>
            <person name="Grigoriev I.V."/>
            <person name="Hibbett D.S."/>
            <person name="Martin F."/>
            <person name="Nordberg H.P."/>
            <person name="Cantor M.N."/>
            <person name="Hua S.X."/>
        </authorList>
    </citation>
    <scope>NUCLEOTIDE SEQUENCE [LARGE SCALE GENOMIC DNA]</scope>
    <source>
        <strain evidence="2 3">LaAM-08-1</strain>
    </source>
</reference>
<feature type="chain" id="PRO_5002216726" evidence="1">
    <location>
        <begin position="29"/>
        <end position="94"/>
    </location>
</feature>
<evidence type="ECO:0000313" key="3">
    <source>
        <dbReference type="Proteomes" id="UP000054477"/>
    </source>
</evidence>
<accession>A0A0C9XE60</accession>
<evidence type="ECO:0000313" key="2">
    <source>
        <dbReference type="EMBL" id="KIK03191.1"/>
    </source>
</evidence>
<feature type="signal peptide" evidence="1">
    <location>
        <begin position="1"/>
        <end position="28"/>
    </location>
</feature>
<organism evidence="2 3">
    <name type="scientific">Laccaria amethystina LaAM-08-1</name>
    <dbReference type="NCBI Taxonomy" id="1095629"/>
    <lineage>
        <taxon>Eukaryota</taxon>
        <taxon>Fungi</taxon>
        <taxon>Dikarya</taxon>
        <taxon>Basidiomycota</taxon>
        <taxon>Agaricomycotina</taxon>
        <taxon>Agaricomycetes</taxon>
        <taxon>Agaricomycetidae</taxon>
        <taxon>Agaricales</taxon>
        <taxon>Agaricineae</taxon>
        <taxon>Hydnangiaceae</taxon>
        <taxon>Laccaria</taxon>
    </lineage>
</organism>
<dbReference type="HOGENOM" id="CLU_2386527_0_0_1"/>
<name>A0A0C9XE60_9AGAR</name>
<gene>
    <name evidence="2" type="ORF">K443DRAFT_489387</name>
</gene>
<reference evidence="3" key="2">
    <citation type="submission" date="2015-01" db="EMBL/GenBank/DDBJ databases">
        <title>Evolutionary Origins and Diversification of the Mycorrhizal Mutualists.</title>
        <authorList>
            <consortium name="DOE Joint Genome Institute"/>
            <consortium name="Mycorrhizal Genomics Consortium"/>
            <person name="Kohler A."/>
            <person name="Kuo A."/>
            <person name="Nagy L.G."/>
            <person name="Floudas D."/>
            <person name="Copeland A."/>
            <person name="Barry K.W."/>
            <person name="Cichocki N."/>
            <person name="Veneault-Fourrey C."/>
            <person name="LaButti K."/>
            <person name="Lindquist E.A."/>
            <person name="Lipzen A."/>
            <person name="Lundell T."/>
            <person name="Morin E."/>
            <person name="Murat C."/>
            <person name="Riley R."/>
            <person name="Ohm R."/>
            <person name="Sun H."/>
            <person name="Tunlid A."/>
            <person name="Henrissat B."/>
            <person name="Grigoriev I.V."/>
            <person name="Hibbett D.S."/>
            <person name="Martin F."/>
        </authorList>
    </citation>
    <scope>NUCLEOTIDE SEQUENCE [LARGE SCALE GENOMIC DNA]</scope>
    <source>
        <strain evidence="3">LaAM-08-1</strain>
    </source>
</reference>